<keyword evidence="3" id="KW-0732">Signal</keyword>
<reference evidence="4 5" key="1">
    <citation type="journal article" date="2014" name="Genome Announc.">
        <title>Draft Genome Sequence of the Antitrypanosomally Active Sponge-Associated Bacterium Actinokineospora sp. Strain EG49.</title>
        <authorList>
            <person name="Harjes J."/>
            <person name="Ryu T."/>
            <person name="Abdelmohsen U.R."/>
            <person name="Moitinho-Silva L."/>
            <person name="Horn H."/>
            <person name="Ravasi T."/>
            <person name="Hentschel U."/>
        </authorList>
    </citation>
    <scope>NUCLEOTIDE SEQUENCE [LARGE SCALE GENOMIC DNA]</scope>
    <source>
        <strain evidence="4 5">EG49</strain>
    </source>
</reference>
<evidence type="ECO:0000313" key="5">
    <source>
        <dbReference type="Proteomes" id="UP000019277"/>
    </source>
</evidence>
<keyword evidence="2" id="KW-1133">Transmembrane helix</keyword>
<feature type="transmembrane region" description="Helical" evidence="2">
    <location>
        <begin position="269"/>
        <end position="288"/>
    </location>
</feature>
<dbReference type="RefSeq" id="WP_035283878.1">
    <property type="nucleotide sequence ID" value="NZ_AYXG01000130.1"/>
</dbReference>
<keyword evidence="5" id="KW-1185">Reference proteome</keyword>
<feature type="compositionally biased region" description="Pro residues" evidence="1">
    <location>
        <begin position="146"/>
        <end position="157"/>
    </location>
</feature>
<evidence type="ECO:0000256" key="2">
    <source>
        <dbReference type="SAM" id="Phobius"/>
    </source>
</evidence>
<dbReference type="eggNOG" id="ENOG503293U">
    <property type="taxonomic scope" value="Bacteria"/>
</dbReference>
<organism evidence="4 5">
    <name type="scientific">Actinokineospora spheciospongiae</name>
    <dbReference type="NCBI Taxonomy" id="909613"/>
    <lineage>
        <taxon>Bacteria</taxon>
        <taxon>Bacillati</taxon>
        <taxon>Actinomycetota</taxon>
        <taxon>Actinomycetes</taxon>
        <taxon>Pseudonocardiales</taxon>
        <taxon>Pseudonocardiaceae</taxon>
        <taxon>Actinokineospora</taxon>
    </lineage>
</organism>
<accession>W7IL90</accession>
<dbReference type="EC" id="5.2.1.8" evidence="4"/>
<keyword evidence="2" id="KW-0472">Membrane</keyword>
<feature type="compositionally biased region" description="Gly residues" evidence="1">
    <location>
        <begin position="162"/>
        <end position="176"/>
    </location>
</feature>
<evidence type="ECO:0000256" key="1">
    <source>
        <dbReference type="SAM" id="MobiDB-lite"/>
    </source>
</evidence>
<feature type="region of interest" description="Disordered" evidence="1">
    <location>
        <begin position="146"/>
        <end position="180"/>
    </location>
</feature>
<feature type="signal peptide" evidence="3">
    <location>
        <begin position="1"/>
        <end position="24"/>
    </location>
</feature>
<protein>
    <submittedName>
        <fullName evidence="4">FKBP-type peptidyl-prolyl cis-trans isomerase FkpA</fullName>
        <ecNumber evidence="4">5.2.1.8</ecNumber>
    </submittedName>
</protein>
<feature type="chain" id="PRO_5004895878" evidence="3">
    <location>
        <begin position="25"/>
        <end position="297"/>
    </location>
</feature>
<keyword evidence="2" id="KW-0812">Transmembrane</keyword>
<evidence type="ECO:0000313" key="4">
    <source>
        <dbReference type="EMBL" id="EWC61108.1"/>
    </source>
</evidence>
<gene>
    <name evidence="4" type="ORF">UO65_3589</name>
</gene>
<dbReference type="EMBL" id="AYXG01000130">
    <property type="protein sequence ID" value="EWC61108.1"/>
    <property type="molecule type" value="Genomic_DNA"/>
</dbReference>
<dbReference type="AlphaFoldDB" id="W7IL90"/>
<sequence length="297" mass="29293">MRTRPFLTAGALSLTLLSAAPAVADEAPVVVADCAAIVTGTPGGRVALAPASVTEPVVSALAPLDPLGLLTGVFRSVWATTAPIPVGTVPTGEAEIPGDRIADAVLARLGELPVLAPVLTPLLSTVDTVLTPLCRILVRGEVPVAPPESAPAPPPPSAGGAVPPGGGDAVPPGGGDTSTAGRQWVVAAVPGATSSGGTVFGTPIPGRLPGFDLPVGAGVPQAGGVPVAVDARSPAGSAEPRADVVPVVADARRAVGRVEGLPTRLPDELSLPVLAAILLLAAVSARLVRRWGLRSPR</sequence>
<keyword evidence="4" id="KW-0413">Isomerase</keyword>
<comment type="caution">
    <text evidence="4">The sequence shown here is derived from an EMBL/GenBank/DDBJ whole genome shotgun (WGS) entry which is preliminary data.</text>
</comment>
<name>W7IL90_9PSEU</name>
<evidence type="ECO:0000256" key="3">
    <source>
        <dbReference type="SAM" id="SignalP"/>
    </source>
</evidence>
<dbReference type="OrthoDB" id="3621270at2"/>
<dbReference type="Proteomes" id="UP000019277">
    <property type="component" value="Unassembled WGS sequence"/>
</dbReference>
<proteinExistence type="predicted"/>
<dbReference type="GO" id="GO:0003755">
    <property type="term" value="F:peptidyl-prolyl cis-trans isomerase activity"/>
    <property type="evidence" value="ECO:0007669"/>
    <property type="project" value="UniProtKB-EC"/>
</dbReference>
<dbReference type="STRING" id="909613.UO65_3589"/>